<dbReference type="SUPFAM" id="SSF52540">
    <property type="entry name" value="P-loop containing nucleoside triphosphate hydrolases"/>
    <property type="match status" value="1"/>
</dbReference>
<feature type="domain" description="Helicase C-terminal" evidence="6">
    <location>
        <begin position="186"/>
        <end position="370"/>
    </location>
</feature>
<keyword evidence="4" id="KW-0067">ATP-binding</keyword>
<dbReference type="PANTHER" id="PTHR12131">
    <property type="entry name" value="ATP-DEPENDENT RNA AND DNA HELICASE"/>
    <property type="match status" value="1"/>
</dbReference>
<dbReference type="SMART" id="SM00490">
    <property type="entry name" value="HELICc"/>
    <property type="match status" value="1"/>
</dbReference>
<organism evidence="7 8">
    <name type="scientific">Thermoanaerobacterium butyriciformans</name>
    <dbReference type="NCBI Taxonomy" id="1702242"/>
    <lineage>
        <taxon>Bacteria</taxon>
        <taxon>Bacillati</taxon>
        <taxon>Bacillota</taxon>
        <taxon>Clostridia</taxon>
        <taxon>Thermoanaerobacterales</taxon>
        <taxon>Thermoanaerobacteraceae</taxon>
        <taxon>Thermoanaerobacterium</taxon>
    </lineage>
</organism>
<dbReference type="Gene3D" id="3.40.50.300">
    <property type="entry name" value="P-loop containing nucleotide triphosphate hydrolases"/>
    <property type="match status" value="2"/>
</dbReference>
<keyword evidence="1" id="KW-0547">Nucleotide-binding</keyword>
<keyword evidence="2" id="KW-0378">Hydrolase</keyword>
<dbReference type="RefSeq" id="WP_209452713.1">
    <property type="nucleotide sequence ID" value="NZ_JAGGLT010000002.1"/>
</dbReference>
<evidence type="ECO:0000313" key="7">
    <source>
        <dbReference type="EMBL" id="MBP2070732.1"/>
    </source>
</evidence>
<dbReference type="InterPro" id="IPR011545">
    <property type="entry name" value="DEAD/DEAH_box_helicase_dom"/>
</dbReference>
<dbReference type="PROSITE" id="PS51194">
    <property type="entry name" value="HELICASE_CTER"/>
    <property type="match status" value="1"/>
</dbReference>
<dbReference type="Proteomes" id="UP001166402">
    <property type="component" value="Unassembled WGS sequence"/>
</dbReference>
<dbReference type="InterPro" id="IPR014001">
    <property type="entry name" value="Helicase_ATP-bd"/>
</dbReference>
<keyword evidence="8" id="KW-1185">Reference proteome</keyword>
<proteinExistence type="predicted"/>
<evidence type="ECO:0000256" key="4">
    <source>
        <dbReference type="ARBA" id="ARBA00022840"/>
    </source>
</evidence>
<evidence type="ECO:0000256" key="2">
    <source>
        <dbReference type="ARBA" id="ARBA00022801"/>
    </source>
</evidence>
<dbReference type="PROSITE" id="PS51192">
    <property type="entry name" value="HELICASE_ATP_BIND_1"/>
    <property type="match status" value="1"/>
</dbReference>
<evidence type="ECO:0000259" key="6">
    <source>
        <dbReference type="PROSITE" id="PS51194"/>
    </source>
</evidence>
<name>A0ABS4NCJ1_9THEO</name>
<comment type="caution">
    <text evidence="7">The sequence shown here is derived from an EMBL/GenBank/DDBJ whole genome shotgun (WGS) entry which is preliminary data.</text>
</comment>
<dbReference type="InterPro" id="IPR027417">
    <property type="entry name" value="P-loop_NTPase"/>
</dbReference>
<gene>
    <name evidence="7" type="ORF">J2Z80_000230</name>
</gene>
<dbReference type="EMBL" id="JAGGLT010000002">
    <property type="protein sequence ID" value="MBP2070732.1"/>
    <property type="molecule type" value="Genomic_DNA"/>
</dbReference>
<evidence type="ECO:0000313" key="8">
    <source>
        <dbReference type="Proteomes" id="UP001166402"/>
    </source>
</evidence>
<dbReference type="GO" id="GO:0004386">
    <property type="term" value="F:helicase activity"/>
    <property type="evidence" value="ECO:0007669"/>
    <property type="project" value="UniProtKB-KW"/>
</dbReference>
<accession>A0ABS4NCJ1</accession>
<dbReference type="InterPro" id="IPR050699">
    <property type="entry name" value="RNA-DNA_Helicase"/>
</dbReference>
<dbReference type="Pfam" id="PF00271">
    <property type="entry name" value="Helicase_C"/>
    <property type="match status" value="1"/>
</dbReference>
<keyword evidence="3 7" id="KW-0347">Helicase</keyword>
<dbReference type="InterPro" id="IPR001650">
    <property type="entry name" value="Helicase_C-like"/>
</dbReference>
<dbReference type="Pfam" id="PF00270">
    <property type="entry name" value="DEAD"/>
    <property type="match status" value="1"/>
</dbReference>
<sequence>MLYDWQKEAIEKIQGENALLSAPTGSGKTKVAYMWTNLIDKDEKVLSPTNKINKIIFTAPIKALSNERYIELKNMGINVGLETGDFKRNIDAPVICCTQEIYTNKYAQCPNLNVVIDEFHYVSTDPERARAYIDGIANSNPTSKILVMSATFGHPETVKKYLERLSNRQFSLYATNERATSLIFDKKPVILDKLQNALVFVFSRRGVESIAYDIAQNRNRIATEKVSILEKLAEIFSVSDIPDICYKGVGMYVGSLLPKEKLFMETAFRNGILDIMVGTDALALGVNLPAETVVFAQLAKYYDGPITKNEFIQMAGRAGRKGYFNTGYVSYYPSKYESFDYDTDELYQYLLKAPQEPMKITIDISIPSILKGKSIKEEAEYVAKNSIPMLSASEVQERIEYIMEQIDEFANELNIQNFKEILSDIYFPEYSLWTNLNIAQMFAENETIDINDLKDIILDYEESRNFFYSLLQLKKYIKILPKQYKRRIKNQNLLDKLINKIDPTVNDFETRIKNAREIV</sequence>
<evidence type="ECO:0000256" key="3">
    <source>
        <dbReference type="ARBA" id="ARBA00022806"/>
    </source>
</evidence>
<dbReference type="PANTHER" id="PTHR12131:SF1">
    <property type="entry name" value="ATP-DEPENDENT RNA HELICASE SUPV3L1, MITOCHONDRIAL-RELATED"/>
    <property type="match status" value="1"/>
</dbReference>
<evidence type="ECO:0000259" key="5">
    <source>
        <dbReference type="PROSITE" id="PS51192"/>
    </source>
</evidence>
<reference evidence="7" key="1">
    <citation type="submission" date="2021-03" db="EMBL/GenBank/DDBJ databases">
        <title>Genomic Encyclopedia of Type Strains, Phase IV (KMG-IV): sequencing the most valuable type-strain genomes for metagenomic binning, comparative biology and taxonomic classification.</title>
        <authorList>
            <person name="Goeker M."/>
        </authorList>
    </citation>
    <scope>NUCLEOTIDE SEQUENCE</scope>
    <source>
        <strain evidence="7">DSM 101588</strain>
    </source>
</reference>
<evidence type="ECO:0000256" key="1">
    <source>
        <dbReference type="ARBA" id="ARBA00022741"/>
    </source>
</evidence>
<feature type="domain" description="Helicase ATP-binding" evidence="5">
    <location>
        <begin position="9"/>
        <end position="151"/>
    </location>
</feature>
<protein>
    <submittedName>
        <fullName evidence="7">Superfamily II RNA helicase</fullName>
    </submittedName>
</protein>
<dbReference type="SMART" id="SM00487">
    <property type="entry name" value="DEXDc"/>
    <property type="match status" value="1"/>
</dbReference>